<dbReference type="RefSeq" id="WP_242936313.1">
    <property type="nucleotide sequence ID" value="NZ_CP094326.1"/>
</dbReference>
<dbReference type="SUPFAM" id="SSF46955">
    <property type="entry name" value="Putative DNA-binding domain"/>
    <property type="match status" value="1"/>
</dbReference>
<dbReference type="PANTHER" id="PTHR34585">
    <property type="match status" value="1"/>
</dbReference>
<reference evidence="1 2" key="1">
    <citation type="journal article" date="2018" name="Int. J. Syst. Evol. Microbiol.">
        <title>Zhouia spongiae sp. nov., isolated from a marine sponge.</title>
        <authorList>
            <person name="Zhuang L."/>
            <person name="Lin B."/>
            <person name="Qin F."/>
            <person name="Luo L."/>
        </authorList>
    </citation>
    <scope>NUCLEOTIDE SEQUENCE [LARGE SCALE GENOMIC DNA]</scope>
    <source>
        <strain evidence="1 2">HN-Y44</strain>
    </source>
</reference>
<evidence type="ECO:0000313" key="2">
    <source>
        <dbReference type="Proteomes" id="UP000829476"/>
    </source>
</evidence>
<evidence type="ECO:0000313" key="1">
    <source>
        <dbReference type="EMBL" id="UNY97902.1"/>
    </source>
</evidence>
<protein>
    <submittedName>
        <fullName evidence="1">Helix-turn-helix domain-containing protein</fullName>
    </submittedName>
</protein>
<keyword evidence="2" id="KW-1185">Reference proteome</keyword>
<proteinExistence type="predicted"/>
<dbReference type="EMBL" id="CP094326">
    <property type="protein sequence ID" value="UNY97902.1"/>
    <property type="molecule type" value="Genomic_DNA"/>
</dbReference>
<dbReference type="Proteomes" id="UP000829476">
    <property type="component" value="Chromosome"/>
</dbReference>
<dbReference type="PANTHER" id="PTHR34585:SF22">
    <property type="entry name" value="HELIX-TURN-HELIX DOMAIN-CONTAINING PROTEIN"/>
    <property type="match status" value="1"/>
</dbReference>
<accession>A0ABY3YJ99</accession>
<name>A0ABY3YJ99_9FLAO</name>
<dbReference type="InterPro" id="IPR009061">
    <property type="entry name" value="DNA-bd_dom_put_sf"/>
</dbReference>
<sequence>MTQILLTAEDLEQFKDELINEVKTLVKEAIKPPASIWIKSAEVRELLKISNSTLCKMRANGSIPCTKVGSIFFYDRNAITSLLRANNPFDAKG</sequence>
<organism evidence="1 2">
    <name type="scientific">Zhouia spongiae</name>
    <dbReference type="NCBI Taxonomy" id="2202721"/>
    <lineage>
        <taxon>Bacteria</taxon>
        <taxon>Pseudomonadati</taxon>
        <taxon>Bacteroidota</taxon>
        <taxon>Flavobacteriia</taxon>
        <taxon>Flavobacteriales</taxon>
        <taxon>Flavobacteriaceae</taxon>
        <taxon>Zhouia</taxon>
    </lineage>
</organism>
<gene>
    <name evidence="1" type="ORF">MQE36_12500</name>
</gene>